<accession>A0ABP0IP09</accession>
<proteinExistence type="predicted"/>
<protein>
    <submittedName>
        <fullName evidence="1">EF-hand domain-containing protein</fullName>
    </submittedName>
</protein>
<reference evidence="1 2" key="1">
    <citation type="submission" date="2024-02" db="EMBL/GenBank/DDBJ databases">
        <authorList>
            <person name="Chen Y."/>
            <person name="Shah S."/>
            <person name="Dougan E. K."/>
            <person name="Thang M."/>
            <person name="Chan C."/>
        </authorList>
    </citation>
    <scope>NUCLEOTIDE SEQUENCE [LARGE SCALE GENOMIC DNA]</scope>
</reference>
<dbReference type="EMBL" id="CAXAMM010004636">
    <property type="protein sequence ID" value="CAK9004340.1"/>
    <property type="molecule type" value="Genomic_DNA"/>
</dbReference>
<evidence type="ECO:0000313" key="2">
    <source>
        <dbReference type="Proteomes" id="UP001642464"/>
    </source>
</evidence>
<keyword evidence="2" id="KW-1185">Reference proteome</keyword>
<dbReference type="Proteomes" id="UP001642464">
    <property type="component" value="Unassembled WGS sequence"/>
</dbReference>
<evidence type="ECO:0000313" key="1">
    <source>
        <dbReference type="EMBL" id="CAK9004340.1"/>
    </source>
</evidence>
<sequence>MLMQMCREDEQGNVLVYEEFPMLLQQLRIDALHNALVETDVGALRIHLILLARRMGLPSDNILPVWDLRKILLAADQLCLSRMQIHVILSIVHPDEHGDVEFGYFLRVCCTVIPWMFDTNAFAEKAATIAKEKADALAKQDRMGESLELEELQGLSSSLANKKRGMDEDGMQRSAGLLFCVGRGFVGSRFSTVRLILLF</sequence>
<organism evidence="1 2">
    <name type="scientific">Durusdinium trenchii</name>
    <dbReference type="NCBI Taxonomy" id="1381693"/>
    <lineage>
        <taxon>Eukaryota</taxon>
        <taxon>Sar</taxon>
        <taxon>Alveolata</taxon>
        <taxon>Dinophyceae</taxon>
        <taxon>Suessiales</taxon>
        <taxon>Symbiodiniaceae</taxon>
        <taxon>Durusdinium</taxon>
    </lineage>
</organism>
<name>A0ABP0IP09_9DINO</name>
<gene>
    <name evidence="1" type="ORF">SCF082_LOCUS8134</name>
</gene>
<comment type="caution">
    <text evidence="1">The sequence shown here is derived from an EMBL/GenBank/DDBJ whole genome shotgun (WGS) entry which is preliminary data.</text>
</comment>